<dbReference type="GO" id="GO:0006811">
    <property type="term" value="P:monoatomic ion transport"/>
    <property type="evidence" value="ECO:0007669"/>
    <property type="project" value="UniProtKB-KW"/>
</dbReference>
<keyword evidence="12" id="KW-1185">Reference proteome</keyword>
<feature type="transmembrane region" description="Helical" evidence="10">
    <location>
        <begin position="403"/>
        <end position="426"/>
    </location>
</feature>
<dbReference type="GO" id="GO:0015297">
    <property type="term" value="F:antiporter activity"/>
    <property type="evidence" value="ECO:0007669"/>
    <property type="project" value="UniProtKB-KW"/>
</dbReference>
<dbReference type="PIRSF" id="PIRSF006603">
    <property type="entry name" value="DinF"/>
    <property type="match status" value="1"/>
</dbReference>
<gene>
    <name evidence="11" type="ordered locus">ELI_14415</name>
</gene>
<dbReference type="RefSeq" id="WP_011415797.1">
    <property type="nucleotide sequence ID" value="NC_007722.1"/>
</dbReference>
<organism evidence="11 12">
    <name type="scientific">Erythrobacter litoralis (strain HTCC2594)</name>
    <dbReference type="NCBI Taxonomy" id="314225"/>
    <lineage>
        <taxon>Bacteria</taxon>
        <taxon>Pseudomonadati</taxon>
        <taxon>Pseudomonadota</taxon>
        <taxon>Alphaproteobacteria</taxon>
        <taxon>Sphingomonadales</taxon>
        <taxon>Erythrobacteraceae</taxon>
        <taxon>Erythrobacter/Porphyrobacter group</taxon>
        <taxon>Erythrobacter</taxon>
    </lineage>
</organism>
<protein>
    <recommendedName>
        <fullName evidence="9">Multidrug-efflux transporter</fullName>
    </recommendedName>
</protein>
<evidence type="ECO:0000256" key="3">
    <source>
        <dbReference type="ARBA" id="ARBA00022449"/>
    </source>
</evidence>
<dbReference type="HOGENOM" id="CLU_012893_6_3_5"/>
<feature type="transmembrane region" description="Helical" evidence="10">
    <location>
        <begin position="285"/>
        <end position="313"/>
    </location>
</feature>
<evidence type="ECO:0000256" key="8">
    <source>
        <dbReference type="ARBA" id="ARBA00023136"/>
    </source>
</evidence>
<dbReference type="PANTHER" id="PTHR43298:SF2">
    <property type="entry name" value="FMN_FAD EXPORTER YEEO-RELATED"/>
    <property type="match status" value="1"/>
</dbReference>
<accession>Q2N5R6</accession>
<dbReference type="Proteomes" id="UP000008808">
    <property type="component" value="Chromosome"/>
</dbReference>
<dbReference type="InterPro" id="IPR048279">
    <property type="entry name" value="MdtK-like"/>
</dbReference>
<dbReference type="CDD" id="cd13131">
    <property type="entry name" value="MATE_NorM_like"/>
    <property type="match status" value="1"/>
</dbReference>
<dbReference type="eggNOG" id="COG0534">
    <property type="taxonomic scope" value="Bacteria"/>
</dbReference>
<feature type="transmembrane region" description="Helical" evidence="10">
    <location>
        <begin position="438"/>
        <end position="458"/>
    </location>
</feature>
<dbReference type="Pfam" id="PF01554">
    <property type="entry name" value="MatE"/>
    <property type="match status" value="2"/>
</dbReference>
<keyword evidence="4" id="KW-1003">Cell membrane</keyword>
<evidence type="ECO:0000256" key="5">
    <source>
        <dbReference type="ARBA" id="ARBA00022692"/>
    </source>
</evidence>
<keyword evidence="3" id="KW-0050">Antiport</keyword>
<dbReference type="KEGG" id="eli:ELI_14415"/>
<feature type="transmembrane region" description="Helical" evidence="10">
    <location>
        <begin position="177"/>
        <end position="198"/>
    </location>
</feature>
<dbReference type="GO" id="GO:0005886">
    <property type="term" value="C:plasma membrane"/>
    <property type="evidence" value="ECO:0007669"/>
    <property type="project" value="UniProtKB-SubCell"/>
</dbReference>
<feature type="transmembrane region" description="Helical" evidence="10">
    <location>
        <begin position="362"/>
        <end position="383"/>
    </location>
</feature>
<reference evidence="12" key="1">
    <citation type="journal article" date="2009" name="J. Bacteriol.">
        <title>Complete genome sequence of Erythrobacter litoralis HTCC2594.</title>
        <authorList>
            <person name="Oh H.M."/>
            <person name="Giovannoni S.J."/>
            <person name="Ferriera S."/>
            <person name="Johnson J."/>
            <person name="Cho J.C."/>
        </authorList>
    </citation>
    <scope>NUCLEOTIDE SEQUENCE [LARGE SCALE GENOMIC DNA]</scope>
    <source>
        <strain evidence="12">HTCC2594</strain>
    </source>
</reference>
<evidence type="ECO:0000256" key="10">
    <source>
        <dbReference type="SAM" id="Phobius"/>
    </source>
</evidence>
<evidence type="ECO:0000256" key="9">
    <source>
        <dbReference type="ARBA" id="ARBA00031636"/>
    </source>
</evidence>
<keyword evidence="7" id="KW-0406">Ion transport</keyword>
<feature type="transmembrane region" description="Helical" evidence="10">
    <location>
        <begin position="95"/>
        <end position="118"/>
    </location>
</feature>
<evidence type="ECO:0000313" key="11">
    <source>
        <dbReference type="EMBL" id="ABC64975.1"/>
    </source>
</evidence>
<dbReference type="InterPro" id="IPR002528">
    <property type="entry name" value="MATE_fam"/>
</dbReference>
<evidence type="ECO:0000313" key="12">
    <source>
        <dbReference type="Proteomes" id="UP000008808"/>
    </source>
</evidence>
<comment type="subcellular location">
    <subcellularLocation>
        <location evidence="1">Cell inner membrane</location>
        <topology evidence="1">Multi-pass membrane protein</topology>
    </subcellularLocation>
</comment>
<feature type="transmembrane region" description="Helical" evidence="10">
    <location>
        <begin position="139"/>
        <end position="157"/>
    </location>
</feature>
<dbReference type="EMBL" id="CP000157">
    <property type="protein sequence ID" value="ABC64975.1"/>
    <property type="molecule type" value="Genomic_DNA"/>
</dbReference>
<keyword evidence="5 10" id="KW-0812">Transmembrane</keyword>
<feature type="transmembrane region" description="Helical" evidence="10">
    <location>
        <begin position="60"/>
        <end position="83"/>
    </location>
</feature>
<dbReference type="PANTHER" id="PTHR43298">
    <property type="entry name" value="MULTIDRUG RESISTANCE PROTEIN NORM-RELATED"/>
    <property type="match status" value="1"/>
</dbReference>
<evidence type="ECO:0000256" key="1">
    <source>
        <dbReference type="ARBA" id="ARBA00004429"/>
    </source>
</evidence>
<feature type="transmembrane region" description="Helical" evidence="10">
    <location>
        <begin position="239"/>
        <end position="258"/>
    </location>
</feature>
<dbReference type="STRING" id="314225.ELI_14415"/>
<feature type="transmembrane region" description="Helical" evidence="10">
    <location>
        <begin position="470"/>
        <end position="490"/>
    </location>
</feature>
<sequence>MYAIGVARQSQSVHNIGVRTGLICHMARLISIRAGCMHEMAPEVDTADSWRAEIAATFRLAWPLALANLLQMLIWAIDVFFVARLGEFELAASSLAVSLFSILGWATITLVSMVSALIAAELGRSRYAIAEVRRSVRMGVWLCVICGVLVMLILSQAEAILLASGQRAELAARAYDYMGIVLWAMIPLLVASVLRSFVSALGRPIFATAITALAIGVNALGNYALVFGNLGAPALGLEGSAIATVVTSIFIVLAYVVAIQQDRRLRRYAIWGRFWRPEWDRLRDLVVLGTPVFFTTIAEAGLFGGAALLMGLIGESELAGHTIALQIAAFAFQVPFGVSQAATIRVGYFYGARDHEAIKRAGAVALLIAVAFMAFTASVMLLMPEAILGLYIDTSKSVNAAMMAFALQYIVIAALFQLVDGLQVVAAGALRGLQDTRVPMVMAIFSYWVPGFGTSYYLGFYTPLKGTGVWIGFAVGLTFATVLLTGRWLMRERLGLAHRPARKPGAKPPAA</sequence>
<dbReference type="AlphaFoldDB" id="Q2N5R6"/>
<keyword evidence="2" id="KW-0813">Transport</keyword>
<evidence type="ECO:0000256" key="2">
    <source>
        <dbReference type="ARBA" id="ARBA00022448"/>
    </source>
</evidence>
<name>Q2N5R6_ERYLH</name>
<proteinExistence type="predicted"/>
<keyword evidence="8 10" id="KW-0472">Membrane</keyword>
<evidence type="ECO:0000256" key="7">
    <source>
        <dbReference type="ARBA" id="ARBA00023065"/>
    </source>
</evidence>
<dbReference type="NCBIfam" id="TIGR00797">
    <property type="entry name" value="matE"/>
    <property type="match status" value="1"/>
</dbReference>
<feature type="transmembrane region" description="Helical" evidence="10">
    <location>
        <begin position="325"/>
        <end position="350"/>
    </location>
</feature>
<evidence type="ECO:0000256" key="6">
    <source>
        <dbReference type="ARBA" id="ARBA00022989"/>
    </source>
</evidence>
<evidence type="ECO:0000256" key="4">
    <source>
        <dbReference type="ARBA" id="ARBA00022475"/>
    </source>
</evidence>
<dbReference type="InterPro" id="IPR050222">
    <property type="entry name" value="MATE_MdtK"/>
</dbReference>
<keyword evidence="6 10" id="KW-1133">Transmembrane helix</keyword>
<feature type="transmembrane region" description="Helical" evidence="10">
    <location>
        <begin position="205"/>
        <end position="227"/>
    </location>
</feature>
<dbReference type="GO" id="GO:0042910">
    <property type="term" value="F:xenobiotic transmembrane transporter activity"/>
    <property type="evidence" value="ECO:0007669"/>
    <property type="project" value="InterPro"/>
</dbReference>